<dbReference type="Gene3D" id="3.40.630.10">
    <property type="entry name" value="Zn peptidases"/>
    <property type="match status" value="1"/>
</dbReference>
<keyword evidence="7 16" id="KW-0812">Transmembrane</keyword>
<keyword evidence="10 15" id="KW-0862">Zinc</keyword>
<dbReference type="GO" id="GO:0046872">
    <property type="term" value="F:metal ion binding"/>
    <property type="evidence" value="ECO:0007669"/>
    <property type="project" value="UniProtKB-KW"/>
</dbReference>
<dbReference type="SUPFAM" id="SSF53187">
    <property type="entry name" value="Zn-dependent exopeptidases"/>
    <property type="match status" value="1"/>
</dbReference>
<evidence type="ECO:0000256" key="13">
    <source>
        <dbReference type="ARBA" id="ARBA00023136"/>
    </source>
</evidence>
<protein>
    <recommendedName>
        <fullName evidence="15">Peptide hydrolase</fullName>
        <ecNumber evidence="15">3.4.-.-</ecNumber>
    </recommendedName>
</protein>
<keyword evidence="21" id="KW-1185">Reference proteome</keyword>
<evidence type="ECO:0000313" key="20">
    <source>
        <dbReference type="EMBL" id="PIL33742.1"/>
    </source>
</evidence>
<keyword evidence="8 15" id="KW-0479">Metal-binding</keyword>
<dbReference type="EMBL" id="AYKW01000007">
    <property type="protein sequence ID" value="PIL33742.1"/>
    <property type="molecule type" value="Genomic_DNA"/>
</dbReference>
<dbReference type="GO" id="GO:0005774">
    <property type="term" value="C:vacuolar membrane"/>
    <property type="evidence" value="ECO:0007669"/>
    <property type="project" value="UniProtKB-SubCell"/>
</dbReference>
<feature type="transmembrane region" description="Helical" evidence="16">
    <location>
        <begin position="717"/>
        <end position="736"/>
    </location>
</feature>
<comment type="function">
    <text evidence="2">May be involved in vacuolar sorting and osmoregulation.</text>
</comment>
<evidence type="ECO:0000259" key="19">
    <source>
        <dbReference type="Pfam" id="PF22251"/>
    </source>
</evidence>
<feature type="domain" description="Vacuolar membrane protease C-terminal" evidence="18">
    <location>
        <begin position="781"/>
        <end position="1014"/>
    </location>
</feature>
<sequence>MLERLAFPFKFTSSSLTALAVVIYAVLFTTVLLFDDLPRVPSSKGGLDLDQGYEALSTRIFNREGSGHTQAQITTRPHPYISHANDDVRDYILSRLRPLARRHDYIHLSDDLTSNVTFIAAKDHAVYFEGTNVLLKIDGTDPSIGPTADGVLFSCHYDSVSTAPGATDDGMGVATLLQMAEFFAHPTRRPRRTAVFFFNNGEEDQLNGAHAYFEHPWSNLTSTFINLEGAASGGRPVVFRSTSLGVAQSLLHPFVKHPHGNVLTSDAFSTGLIRSSTDYEVYARGIEGEAEGLQGFDFAFYKNRAYYHTPRDSISGMGQGQGRRALWAMMELVQGSALSLLNDDNSGKDSRASVYFDLFGRSLLLFSMDAFFVFNIVFLIVGPISTIGLLAWVVLAAKGQSSVDSISENVAARGVAAKLKLATKALAGWERFWIALIFGALVHALLVAAFMNLNPYVIHSYAYTVLTAFLAASFLVVVLPLQALHYVLPPTFVSQKLAVTLSLFSFSWLLFLASTIAISVKHLGYLYWVSPLYLGAWLATILELVRAGRLGDPGNECGYKSELFTTAEEREAHAEGTISGRRLVHGVVYEAAPQDSERAHTDVGEAETDPTEITPLMHQHRRVSQGGGEYVTLDAPEAVEFTRKPQDEFGWWIAQLVVLVPATVVVVFQLEVLLLNSLAHTLVDGSSPVLVYELLALFSVLVFVPITPFAHKLPRSLNVAVGALLAVLLVGLWAAFPFTQVAPFRIYFQQSIELSASMSSPGPVIPGIGMSSQPPSLAVVHADTTLTGLKRYVDRYIAPGIPSSWTADVSCDPKGLRPDLMTCKWATGLLPSPSGNASLSSTPESAARRVRWLDVETERLNATRALISVRGENTRGCRLYFDRPINYIHVRSSGRHREVGKLQGGYEMPASGVKEARLWSRTWGKTFVVEVGWEQESEAEHSQGQAVLGTGGREEKDGWKARRLSGRAACEWAEYASGTLGGAESGTIPAFEEVKAFLPLWALPTKLVDGLVEVWTRFEV</sequence>
<evidence type="ECO:0000256" key="11">
    <source>
        <dbReference type="ARBA" id="ARBA00022989"/>
    </source>
</evidence>
<evidence type="ECO:0000256" key="15">
    <source>
        <dbReference type="RuleBase" id="RU361240"/>
    </source>
</evidence>
<organism evidence="20 21">
    <name type="scientific">Ganoderma sinense ZZ0214-1</name>
    <dbReference type="NCBI Taxonomy" id="1077348"/>
    <lineage>
        <taxon>Eukaryota</taxon>
        <taxon>Fungi</taxon>
        <taxon>Dikarya</taxon>
        <taxon>Basidiomycota</taxon>
        <taxon>Agaricomycotina</taxon>
        <taxon>Agaricomycetes</taxon>
        <taxon>Polyporales</taxon>
        <taxon>Polyporaceae</taxon>
        <taxon>Ganoderma</taxon>
    </lineage>
</organism>
<evidence type="ECO:0000259" key="18">
    <source>
        <dbReference type="Pfam" id="PF22250"/>
    </source>
</evidence>
<evidence type="ECO:0000256" key="5">
    <source>
        <dbReference type="ARBA" id="ARBA00022554"/>
    </source>
</evidence>
<feature type="transmembrane region" description="Helical" evidence="16">
    <location>
        <begin position="432"/>
        <end position="451"/>
    </location>
</feature>
<comment type="similarity">
    <text evidence="4 15">Belongs to the peptidase M28 family.</text>
</comment>
<feature type="transmembrane region" description="Helical" evidence="16">
    <location>
        <begin position="497"/>
        <end position="519"/>
    </location>
</feature>
<comment type="cofactor">
    <cofactor evidence="1">
        <name>Zn(2+)</name>
        <dbReference type="ChEBI" id="CHEBI:29105"/>
    </cofactor>
</comment>
<evidence type="ECO:0000256" key="10">
    <source>
        <dbReference type="ARBA" id="ARBA00022833"/>
    </source>
</evidence>
<name>A0A2G8SJ02_9APHY</name>
<keyword evidence="13 16" id="KW-0472">Membrane</keyword>
<dbReference type="PANTHER" id="PTHR12147">
    <property type="entry name" value="METALLOPEPTIDASE M28 FAMILY MEMBER"/>
    <property type="match status" value="1"/>
</dbReference>
<evidence type="ECO:0000256" key="12">
    <source>
        <dbReference type="ARBA" id="ARBA00023049"/>
    </source>
</evidence>
<feature type="domain" description="Peptidase M28" evidence="17">
    <location>
        <begin position="132"/>
        <end position="324"/>
    </location>
</feature>
<gene>
    <name evidence="20" type="ORF">GSI_04367</name>
</gene>
<evidence type="ECO:0000256" key="3">
    <source>
        <dbReference type="ARBA" id="ARBA00004128"/>
    </source>
</evidence>
<proteinExistence type="inferred from homology"/>
<dbReference type="GO" id="GO:0008235">
    <property type="term" value="F:metalloexopeptidase activity"/>
    <property type="evidence" value="ECO:0007669"/>
    <property type="project" value="InterPro"/>
</dbReference>
<keyword evidence="5" id="KW-0926">Vacuole</keyword>
<feature type="transmembrane region" description="Helical" evidence="16">
    <location>
        <begin position="12"/>
        <end position="34"/>
    </location>
</feature>
<dbReference type="CDD" id="cd03875">
    <property type="entry name" value="M28_Fxna_like"/>
    <property type="match status" value="1"/>
</dbReference>
<feature type="transmembrane region" description="Helical" evidence="16">
    <location>
        <begin position="690"/>
        <end position="710"/>
    </location>
</feature>
<dbReference type="STRING" id="1077348.A0A2G8SJ02"/>
<keyword evidence="9 15" id="KW-0378">Hydrolase</keyword>
<feature type="transmembrane region" description="Helical" evidence="16">
    <location>
        <begin position="463"/>
        <end position="485"/>
    </location>
</feature>
<comment type="caution">
    <text evidence="20">The sequence shown here is derived from an EMBL/GenBank/DDBJ whole genome shotgun (WGS) entry which is preliminary data.</text>
</comment>
<feature type="transmembrane region" description="Helical" evidence="16">
    <location>
        <begin position="649"/>
        <end position="670"/>
    </location>
</feature>
<evidence type="ECO:0000256" key="4">
    <source>
        <dbReference type="ARBA" id="ARBA00010918"/>
    </source>
</evidence>
<dbReference type="InterPro" id="IPR053975">
    <property type="entry name" value="PFF1_C"/>
</dbReference>
<dbReference type="InterPro" id="IPR048024">
    <property type="entry name" value="Fxna-like_M28_dom"/>
</dbReference>
<evidence type="ECO:0000256" key="2">
    <source>
        <dbReference type="ARBA" id="ARBA00003273"/>
    </source>
</evidence>
<dbReference type="EC" id="3.4.-.-" evidence="15"/>
<evidence type="ECO:0000313" key="21">
    <source>
        <dbReference type="Proteomes" id="UP000230002"/>
    </source>
</evidence>
<dbReference type="AlphaFoldDB" id="A0A2G8SJ02"/>
<keyword evidence="14" id="KW-0325">Glycoprotein</keyword>
<dbReference type="PANTHER" id="PTHR12147:SF58">
    <property type="entry name" value="VACUOLAR MEMBRANE PROTEASE"/>
    <property type="match status" value="1"/>
</dbReference>
<dbReference type="Pfam" id="PF22251">
    <property type="entry name" value="PFF1_TM"/>
    <property type="match status" value="1"/>
</dbReference>
<evidence type="ECO:0000256" key="1">
    <source>
        <dbReference type="ARBA" id="ARBA00001947"/>
    </source>
</evidence>
<evidence type="ECO:0000256" key="8">
    <source>
        <dbReference type="ARBA" id="ARBA00022723"/>
    </source>
</evidence>
<dbReference type="InterPro" id="IPR045175">
    <property type="entry name" value="M28_fam"/>
</dbReference>
<dbReference type="GO" id="GO:0006508">
    <property type="term" value="P:proteolysis"/>
    <property type="evidence" value="ECO:0007669"/>
    <property type="project" value="UniProtKB-KW"/>
</dbReference>
<evidence type="ECO:0000256" key="14">
    <source>
        <dbReference type="ARBA" id="ARBA00023180"/>
    </source>
</evidence>
<dbReference type="Pfam" id="PF04389">
    <property type="entry name" value="Peptidase_M28"/>
    <property type="match status" value="1"/>
</dbReference>
<keyword evidence="6 15" id="KW-0645">Protease</keyword>
<keyword evidence="12" id="KW-0482">Metalloprotease</keyword>
<dbReference type="Pfam" id="PF22250">
    <property type="entry name" value="PFF1_C"/>
    <property type="match status" value="1"/>
</dbReference>
<dbReference type="Proteomes" id="UP000230002">
    <property type="component" value="Unassembled WGS sequence"/>
</dbReference>
<evidence type="ECO:0000256" key="9">
    <source>
        <dbReference type="ARBA" id="ARBA00022801"/>
    </source>
</evidence>
<evidence type="ECO:0000256" key="7">
    <source>
        <dbReference type="ARBA" id="ARBA00022692"/>
    </source>
</evidence>
<evidence type="ECO:0000259" key="17">
    <source>
        <dbReference type="Pfam" id="PF04389"/>
    </source>
</evidence>
<feature type="transmembrane region" description="Helical" evidence="16">
    <location>
        <begin position="362"/>
        <end position="395"/>
    </location>
</feature>
<comment type="subcellular location">
    <subcellularLocation>
        <location evidence="3">Vacuole membrane</location>
        <topology evidence="3">Multi-pass membrane protein</topology>
    </subcellularLocation>
</comment>
<feature type="domain" description="Vacuolar membrane protease transmembrane" evidence="19">
    <location>
        <begin position="431"/>
        <end position="713"/>
    </location>
</feature>
<dbReference type="InterPro" id="IPR053976">
    <property type="entry name" value="PFF1_TM"/>
</dbReference>
<evidence type="ECO:0000256" key="16">
    <source>
        <dbReference type="SAM" id="Phobius"/>
    </source>
</evidence>
<evidence type="ECO:0000256" key="6">
    <source>
        <dbReference type="ARBA" id="ARBA00022670"/>
    </source>
</evidence>
<dbReference type="InterPro" id="IPR007484">
    <property type="entry name" value="Peptidase_M28"/>
</dbReference>
<keyword evidence="11 16" id="KW-1133">Transmembrane helix</keyword>
<reference evidence="20 21" key="1">
    <citation type="journal article" date="2015" name="Sci. Rep.">
        <title>Chromosome-level genome map provides insights into diverse defense mechanisms in the medicinal fungus Ganoderma sinense.</title>
        <authorList>
            <person name="Zhu Y."/>
            <person name="Xu J."/>
            <person name="Sun C."/>
            <person name="Zhou S."/>
            <person name="Xu H."/>
            <person name="Nelson D.R."/>
            <person name="Qian J."/>
            <person name="Song J."/>
            <person name="Luo H."/>
            <person name="Xiang L."/>
            <person name="Li Y."/>
            <person name="Xu Z."/>
            <person name="Ji A."/>
            <person name="Wang L."/>
            <person name="Lu S."/>
            <person name="Hayward A."/>
            <person name="Sun W."/>
            <person name="Li X."/>
            <person name="Schwartz D.C."/>
            <person name="Wang Y."/>
            <person name="Chen S."/>
        </authorList>
    </citation>
    <scope>NUCLEOTIDE SEQUENCE [LARGE SCALE GENOMIC DNA]</scope>
    <source>
        <strain evidence="20 21">ZZ0214-1</strain>
    </source>
</reference>
<dbReference type="OrthoDB" id="76293at2759"/>
<accession>A0A2G8SJ02</accession>